<dbReference type="Proteomes" id="UP001500967">
    <property type="component" value="Unassembled WGS sequence"/>
</dbReference>
<gene>
    <name evidence="2" type="ORF">GCM10009539_26820</name>
</gene>
<keyword evidence="3" id="KW-1185">Reference proteome</keyword>
<dbReference type="InterPro" id="IPR027417">
    <property type="entry name" value="P-loop_NTPase"/>
</dbReference>
<name>A0ABP3DRY2_9ACTN</name>
<evidence type="ECO:0000259" key="1">
    <source>
        <dbReference type="Pfam" id="PF13191"/>
    </source>
</evidence>
<organism evidence="2 3">
    <name type="scientific">Cryptosporangium japonicum</name>
    <dbReference type="NCBI Taxonomy" id="80872"/>
    <lineage>
        <taxon>Bacteria</taxon>
        <taxon>Bacillati</taxon>
        <taxon>Actinomycetota</taxon>
        <taxon>Actinomycetes</taxon>
        <taxon>Cryptosporangiales</taxon>
        <taxon>Cryptosporangiaceae</taxon>
        <taxon>Cryptosporangium</taxon>
    </lineage>
</organism>
<sequence>MTGPEPVAPSLAGRRRELGAVSRLLDRAAAGVGGHLVVTGPSGAGKTALAGAAAALAAARGLPVTTAPAALAGTRRLVVLDDADRADRADRAELVARLTADGAAVLITAVAPLGLPPEVHLGGVPEPDLAPLLPGLSPGAAHAVWLLSGGLPGPALDFAAGLGGTDLDAVVVAALAGRSRAGFLELDAGLVRLLRYAAEQHLPGPLRARVLGRLARELLGDASAAAHRRDLADQALTLARASGDPGTVAAVLDDRLHALWEPAGAAERLEVAGQIVEQAGRAGDLPTELRGLFWRFTALVELADLGAAEATLVAYGRAAELSGDAEAAVVVLSRQAVLALVRGRFDLVEELVAQVAQRGRAAGLPDTDRLVATLAGNLALVRGTAGTDVTRLRALARRIPGQYFEATAARVLVEGGAEAEAALELTRLLPAVLAGGGPRWVGAVADLGVVAARVGEPPAVEALYAALGPFEGRLVVWGGANTVTGPVDDVLGRLAARLGRTGEAGRHFDRAVALEERLGALPWLAATLAERNGPGDAGRAASIAARLGLVRPDAGWALARDGEDWVLRAGTETARLRAGRGVDFLRALLAAPGQEIAALDLAAGGAGLRPGAAEPVLDGDARRAYRRRLAALEAELAAADRSGDRDAAARADAERSALVAELRAATGLGGRPRTSAAEEERARVNTTRAIRSTVERIAAQAPLAGAHLSTSLRTGRYLRYQPAPGGPTRWRL</sequence>
<feature type="domain" description="Orc1-like AAA ATPase" evidence="1">
    <location>
        <begin position="11"/>
        <end position="60"/>
    </location>
</feature>
<protein>
    <recommendedName>
        <fullName evidence="1">Orc1-like AAA ATPase domain-containing protein</fullName>
    </recommendedName>
</protein>
<dbReference type="SUPFAM" id="SSF52540">
    <property type="entry name" value="P-loop containing nucleoside triphosphate hydrolases"/>
    <property type="match status" value="1"/>
</dbReference>
<dbReference type="InterPro" id="IPR041664">
    <property type="entry name" value="AAA_16"/>
</dbReference>
<dbReference type="Pfam" id="PF13191">
    <property type="entry name" value="AAA_16"/>
    <property type="match status" value="1"/>
</dbReference>
<evidence type="ECO:0000313" key="3">
    <source>
        <dbReference type="Proteomes" id="UP001500967"/>
    </source>
</evidence>
<reference evidence="3" key="1">
    <citation type="journal article" date="2019" name="Int. J. Syst. Evol. Microbiol.">
        <title>The Global Catalogue of Microorganisms (GCM) 10K type strain sequencing project: providing services to taxonomists for standard genome sequencing and annotation.</title>
        <authorList>
            <consortium name="The Broad Institute Genomics Platform"/>
            <consortium name="The Broad Institute Genome Sequencing Center for Infectious Disease"/>
            <person name="Wu L."/>
            <person name="Ma J."/>
        </authorList>
    </citation>
    <scope>NUCLEOTIDE SEQUENCE [LARGE SCALE GENOMIC DNA]</scope>
    <source>
        <strain evidence="3">JCM 10425</strain>
    </source>
</reference>
<comment type="caution">
    <text evidence="2">The sequence shown here is derived from an EMBL/GenBank/DDBJ whole genome shotgun (WGS) entry which is preliminary data.</text>
</comment>
<dbReference type="EMBL" id="BAAAGX010000010">
    <property type="protein sequence ID" value="GAA0240148.1"/>
    <property type="molecule type" value="Genomic_DNA"/>
</dbReference>
<evidence type="ECO:0000313" key="2">
    <source>
        <dbReference type="EMBL" id="GAA0240148.1"/>
    </source>
</evidence>
<accession>A0ABP3DRY2</accession>
<proteinExistence type="predicted"/>
<dbReference type="RefSeq" id="WP_344649116.1">
    <property type="nucleotide sequence ID" value="NZ_BAAAGX010000010.1"/>
</dbReference>